<keyword evidence="3" id="KW-0597">Phosphoprotein</keyword>
<reference evidence="9 10" key="1">
    <citation type="submission" date="2016-10" db="EMBL/GenBank/DDBJ databases">
        <title>Paenibacillus species isolates.</title>
        <authorList>
            <person name="Beno S.M."/>
        </authorList>
    </citation>
    <scope>NUCLEOTIDE SEQUENCE [LARGE SCALE GENOMIC DNA]</scope>
    <source>
        <strain evidence="9 10">FSL H7-0604</strain>
    </source>
</reference>
<accession>A0A1R0WZH9</accession>
<keyword evidence="4" id="KW-0808">Transferase</keyword>
<dbReference type="InterPro" id="IPR050640">
    <property type="entry name" value="Bact_2-comp_sensor_kinase"/>
</dbReference>
<dbReference type="Gene3D" id="6.10.340.10">
    <property type="match status" value="1"/>
</dbReference>
<dbReference type="AlphaFoldDB" id="A0A1R0WZH9"/>
<evidence type="ECO:0000256" key="5">
    <source>
        <dbReference type="ARBA" id="ARBA00022777"/>
    </source>
</evidence>
<dbReference type="GO" id="GO:0000155">
    <property type="term" value="F:phosphorelay sensor kinase activity"/>
    <property type="evidence" value="ECO:0007669"/>
    <property type="project" value="InterPro"/>
</dbReference>
<dbReference type="PROSITE" id="PS50885">
    <property type="entry name" value="HAMP"/>
    <property type="match status" value="1"/>
</dbReference>
<dbReference type="InterPro" id="IPR010559">
    <property type="entry name" value="Sig_transdc_His_kin_internal"/>
</dbReference>
<evidence type="ECO:0000256" key="2">
    <source>
        <dbReference type="ARBA" id="ARBA00022475"/>
    </source>
</evidence>
<keyword evidence="7" id="KW-0812">Transmembrane</keyword>
<dbReference type="InterPro" id="IPR003660">
    <property type="entry name" value="HAMP_dom"/>
</dbReference>
<dbReference type="PANTHER" id="PTHR34220">
    <property type="entry name" value="SENSOR HISTIDINE KINASE YPDA"/>
    <property type="match status" value="1"/>
</dbReference>
<keyword evidence="2" id="KW-1003">Cell membrane</keyword>
<dbReference type="GO" id="GO:0005886">
    <property type="term" value="C:plasma membrane"/>
    <property type="evidence" value="ECO:0007669"/>
    <property type="project" value="UniProtKB-SubCell"/>
</dbReference>
<keyword evidence="5 9" id="KW-0418">Kinase</keyword>
<gene>
    <name evidence="9" type="ORF">BJP51_28775</name>
</gene>
<dbReference type="Pfam" id="PF06580">
    <property type="entry name" value="His_kinase"/>
    <property type="match status" value="1"/>
</dbReference>
<evidence type="ECO:0000313" key="9">
    <source>
        <dbReference type="EMBL" id="OMD24873.1"/>
    </source>
</evidence>
<protein>
    <submittedName>
        <fullName evidence="9">Sensor histidine kinase</fullName>
    </submittedName>
</protein>
<dbReference type="EMBL" id="MKQP01000048">
    <property type="protein sequence ID" value="OMD24873.1"/>
    <property type="molecule type" value="Genomic_DNA"/>
</dbReference>
<feature type="transmembrane region" description="Helical" evidence="7">
    <location>
        <begin position="278"/>
        <end position="298"/>
    </location>
</feature>
<evidence type="ECO:0000256" key="3">
    <source>
        <dbReference type="ARBA" id="ARBA00022553"/>
    </source>
</evidence>
<dbReference type="Proteomes" id="UP000187465">
    <property type="component" value="Unassembled WGS sequence"/>
</dbReference>
<keyword evidence="7" id="KW-1133">Transmembrane helix</keyword>
<dbReference type="RefSeq" id="WP_036683172.1">
    <property type="nucleotide sequence ID" value="NZ_MKQP01000048.1"/>
</dbReference>
<organism evidence="9 10">
    <name type="scientific">Paenibacillus odorifer</name>
    <dbReference type="NCBI Taxonomy" id="189426"/>
    <lineage>
        <taxon>Bacteria</taxon>
        <taxon>Bacillati</taxon>
        <taxon>Bacillota</taxon>
        <taxon>Bacilli</taxon>
        <taxon>Bacillales</taxon>
        <taxon>Paenibacillaceae</taxon>
        <taxon>Paenibacillus</taxon>
    </lineage>
</organism>
<dbReference type="Pfam" id="PF02518">
    <property type="entry name" value="HATPase_c"/>
    <property type="match status" value="1"/>
</dbReference>
<evidence type="ECO:0000256" key="1">
    <source>
        <dbReference type="ARBA" id="ARBA00004651"/>
    </source>
</evidence>
<dbReference type="Gene3D" id="3.30.565.10">
    <property type="entry name" value="Histidine kinase-like ATPase, C-terminal domain"/>
    <property type="match status" value="1"/>
</dbReference>
<dbReference type="InterPro" id="IPR036890">
    <property type="entry name" value="HATPase_C_sf"/>
</dbReference>
<dbReference type="PANTHER" id="PTHR34220:SF7">
    <property type="entry name" value="SENSOR HISTIDINE KINASE YPDA"/>
    <property type="match status" value="1"/>
</dbReference>
<evidence type="ECO:0000256" key="4">
    <source>
        <dbReference type="ARBA" id="ARBA00022679"/>
    </source>
</evidence>
<sequence length="576" mass="66368">MIKKVNMKRFIYFFVFFLLLTLSLFFIMNSLGSKTIQESLVNSSKNQLAYTESILDGIISEASLYGIQYTADTSVRFYQSKIQEMNNYDAQMKKNDIYDRISAPLLSSQAIESIGIYWKSDGTFIFTGHDSLAKQPFQKVTQRGWQIVNNNLYYFSIYPYIHEPKNPANIQYIVGVKLKKEYLTSLLEKAVSGGESSNAFLLVNKSLMISNKAVDIRIEEKAKETITPNAHEILKFDYHINDDDYYVLSKYIEPIDTYLVTYTRMSDFLNPLNRNKQVFFVSILMILIIGLIVIFMFYRNYYRNVYLLDKKFYQVEQGNYSTRISENPDNQFYSLFKSFNHMVAKIQALFASLKIETELRRNAEVKQLQAQINPHFLYNNLFFIMAVAKTSPEAVMQMSKHLAEYYRYLTKMNSDNVTLASELQLADHFLSIMSLSKKINYEINLPPELGEHLIMPLIIQPMVENAIQHGIEEQQGAYRVTIDVKELDTGALIIVADDGKGLTAEEIHQLMARLENESPPEGSRGIGLWNIHHRLKNAYGELSGLRFFINDWGGLSVLAFIDFSLDEGGQYAIIDS</sequence>
<evidence type="ECO:0000259" key="8">
    <source>
        <dbReference type="PROSITE" id="PS50885"/>
    </source>
</evidence>
<keyword evidence="6 7" id="KW-0472">Membrane</keyword>
<proteinExistence type="predicted"/>
<evidence type="ECO:0000256" key="7">
    <source>
        <dbReference type="SAM" id="Phobius"/>
    </source>
</evidence>
<comment type="subcellular location">
    <subcellularLocation>
        <location evidence="1">Cell membrane</location>
        <topology evidence="1">Multi-pass membrane protein</topology>
    </subcellularLocation>
</comment>
<dbReference type="SUPFAM" id="SSF55874">
    <property type="entry name" value="ATPase domain of HSP90 chaperone/DNA topoisomerase II/histidine kinase"/>
    <property type="match status" value="1"/>
</dbReference>
<evidence type="ECO:0000256" key="6">
    <source>
        <dbReference type="ARBA" id="ARBA00023136"/>
    </source>
</evidence>
<feature type="domain" description="HAMP" evidence="8">
    <location>
        <begin position="314"/>
        <end position="351"/>
    </location>
</feature>
<name>A0A1R0WZH9_9BACL</name>
<evidence type="ECO:0000313" key="10">
    <source>
        <dbReference type="Proteomes" id="UP000187465"/>
    </source>
</evidence>
<dbReference type="InterPro" id="IPR003594">
    <property type="entry name" value="HATPase_dom"/>
</dbReference>
<comment type="caution">
    <text evidence="9">The sequence shown here is derived from an EMBL/GenBank/DDBJ whole genome shotgun (WGS) entry which is preliminary data.</text>
</comment>